<dbReference type="Proteomes" id="UP000006054">
    <property type="component" value="Chromosome"/>
</dbReference>
<evidence type="ECO:0008006" key="3">
    <source>
        <dbReference type="Google" id="ProtNLM"/>
    </source>
</evidence>
<dbReference type="EMBL" id="CP003345">
    <property type="protein sequence ID" value="AFM03888.1"/>
    <property type="molecule type" value="Genomic_DNA"/>
</dbReference>
<gene>
    <name evidence="1" type="ordered locus">Fleli_1462</name>
</gene>
<dbReference type="RefSeq" id="WP_014797345.1">
    <property type="nucleotide sequence ID" value="NC_018018.1"/>
</dbReference>
<reference evidence="2" key="1">
    <citation type="submission" date="2012-06" db="EMBL/GenBank/DDBJ databases">
        <title>The complete genome of Flexibacter litoralis DSM 6794.</title>
        <authorList>
            <person name="Lucas S."/>
            <person name="Copeland A."/>
            <person name="Lapidus A."/>
            <person name="Glavina del Rio T."/>
            <person name="Dalin E."/>
            <person name="Tice H."/>
            <person name="Bruce D."/>
            <person name="Goodwin L."/>
            <person name="Pitluck S."/>
            <person name="Peters L."/>
            <person name="Ovchinnikova G."/>
            <person name="Lu M."/>
            <person name="Kyrpides N."/>
            <person name="Mavromatis K."/>
            <person name="Ivanova N."/>
            <person name="Brettin T."/>
            <person name="Detter J.C."/>
            <person name="Han C."/>
            <person name="Larimer F."/>
            <person name="Land M."/>
            <person name="Hauser L."/>
            <person name="Markowitz V."/>
            <person name="Cheng J.-F."/>
            <person name="Hugenholtz P."/>
            <person name="Woyke T."/>
            <person name="Wu D."/>
            <person name="Spring S."/>
            <person name="Lang E."/>
            <person name="Kopitz M."/>
            <person name="Brambilla E."/>
            <person name="Klenk H.-P."/>
            <person name="Eisen J.A."/>
        </authorList>
    </citation>
    <scope>NUCLEOTIDE SEQUENCE [LARGE SCALE GENOMIC DNA]</scope>
    <source>
        <strain evidence="2">ATCC 23117 / DSM 6794 / NBRC 15988 / NCIMB 1366 / Sio-4</strain>
    </source>
</reference>
<dbReference type="HOGENOM" id="CLU_1008133_0_0_10"/>
<dbReference type="AlphaFoldDB" id="I4AIV3"/>
<dbReference type="eggNOG" id="ENOG5033GRV">
    <property type="taxonomic scope" value="Bacteria"/>
</dbReference>
<accession>I4AIV3</accession>
<dbReference type="OrthoDB" id="796624at2"/>
<organism evidence="1 2">
    <name type="scientific">Bernardetia litoralis (strain ATCC 23117 / DSM 6794 / NBRC 15988 / NCIMB 1366 / Fx l1 / Sio-4)</name>
    <name type="common">Flexibacter litoralis</name>
    <dbReference type="NCBI Taxonomy" id="880071"/>
    <lineage>
        <taxon>Bacteria</taxon>
        <taxon>Pseudomonadati</taxon>
        <taxon>Bacteroidota</taxon>
        <taxon>Cytophagia</taxon>
        <taxon>Cytophagales</taxon>
        <taxon>Bernardetiaceae</taxon>
        <taxon>Bernardetia</taxon>
    </lineage>
</organism>
<name>I4AIV3_BERLS</name>
<proteinExistence type="predicted"/>
<keyword evidence="2" id="KW-1185">Reference proteome</keyword>
<sequence>MEKILLILCEGAHDVAFLYKILRLGLSAKDIQSKKITEFDDSLSKYFINTLKNYKYEESNFYGKPNMPVPLELKKNDDTIQIFIYGLGGDKKIQDWKNMIEAYQDLVKSQHENEHYEVSLALFFDADKEGSKSRLKITQDYFRELLPEIDTITLTENIAETSSYKKIGLNIFADKNGTGNLESILTPLMRKENEDIFNNAASYFDANFDKKRTKRNNAKKEKSMIGIAGNLQYSGVANNAVIRQSDYITKDKIANNEDCKKIIQFVEQLLK</sequence>
<dbReference type="KEGG" id="fli:Fleli_1462"/>
<evidence type="ECO:0000313" key="2">
    <source>
        <dbReference type="Proteomes" id="UP000006054"/>
    </source>
</evidence>
<dbReference type="STRING" id="880071.Fleli_1462"/>
<dbReference type="InterPro" id="IPR024508">
    <property type="entry name" value="DUF3226"/>
</dbReference>
<dbReference type="Pfam" id="PF11536">
    <property type="entry name" value="DUF3226"/>
    <property type="match status" value="1"/>
</dbReference>
<evidence type="ECO:0000313" key="1">
    <source>
        <dbReference type="EMBL" id="AFM03888.1"/>
    </source>
</evidence>
<dbReference type="PATRIC" id="fig|880071.3.peg.1440"/>
<protein>
    <recommendedName>
        <fullName evidence="3">DUF3226 domain-containing protein</fullName>
    </recommendedName>
</protein>